<organism evidence="2 3">
    <name type="scientific">Loigolactobacillus coryniformis subsp. torquens DSM 20004 = KCTC 3535</name>
    <dbReference type="NCBI Taxonomy" id="1423822"/>
    <lineage>
        <taxon>Bacteria</taxon>
        <taxon>Bacillati</taxon>
        <taxon>Bacillota</taxon>
        <taxon>Bacilli</taxon>
        <taxon>Lactobacillales</taxon>
        <taxon>Lactobacillaceae</taxon>
        <taxon>Loigolactobacillus</taxon>
    </lineage>
</organism>
<dbReference type="KEGG" id="lcy:LC20004_08515"/>
<dbReference type="InterPro" id="IPR029039">
    <property type="entry name" value="Flavoprotein-like_sf"/>
</dbReference>
<evidence type="ECO:0000259" key="1">
    <source>
        <dbReference type="Pfam" id="PF12724"/>
    </source>
</evidence>
<dbReference type="SUPFAM" id="SSF52218">
    <property type="entry name" value="Flavoproteins"/>
    <property type="match status" value="1"/>
</dbReference>
<dbReference type="AlphaFoldDB" id="A0A2D1KPB6"/>
<accession>A0A2D1KPB6</accession>
<feature type="domain" description="Flavodoxin" evidence="1">
    <location>
        <begin position="5"/>
        <end position="88"/>
    </location>
</feature>
<evidence type="ECO:0000313" key="3">
    <source>
        <dbReference type="Proteomes" id="UP000223559"/>
    </source>
</evidence>
<dbReference type="RefSeq" id="WP_010012191.1">
    <property type="nucleotide sequence ID" value="NZ_AEOS01000006.1"/>
</dbReference>
<dbReference type="Gene3D" id="3.40.50.360">
    <property type="match status" value="1"/>
</dbReference>
<reference evidence="2 3" key="1">
    <citation type="submission" date="2016-10" db="EMBL/GenBank/DDBJ databases">
        <title>The whole genome sequencing and assembly of L. cotyniformis subsp. torquens DSM 20004 strain.</title>
        <authorList>
            <person name="Park M.-K."/>
            <person name="Lee Y.-J."/>
            <person name="Yi H."/>
            <person name="Bahn Y.-S."/>
            <person name="Kim J.F."/>
            <person name="Lee D.-W."/>
        </authorList>
    </citation>
    <scope>NUCLEOTIDE SEQUENCE [LARGE SCALE GENOMIC DNA]</scope>
    <source>
        <strain evidence="2 3">DSM 20004</strain>
    </source>
</reference>
<name>A0A2D1KPB6_9LACO</name>
<dbReference type="EMBL" id="CP017697">
    <property type="protein sequence ID" value="ATO43956.1"/>
    <property type="molecule type" value="Genomic_DNA"/>
</dbReference>
<proteinExistence type="predicted"/>
<dbReference type="OrthoDB" id="1739094at2"/>
<sequence length="139" mass="15190">MKIAVRYYSRGGNAKKVATAIAKAVGVEAKDCSVAIDEPVDLLFLGGSVYWAGIDKHLKQFIAQLDPDKVQRVASFGTSALKKDLDKEVDRLVRAKNIPVSTQNFRCWGEFATVHKGRPNTQDLQRAADFALAVVAEGK</sequence>
<evidence type="ECO:0000313" key="2">
    <source>
        <dbReference type="EMBL" id="ATO43956.1"/>
    </source>
</evidence>
<dbReference type="Proteomes" id="UP000223559">
    <property type="component" value="Chromosome"/>
</dbReference>
<gene>
    <name evidence="2" type="ORF">LC20004_08515</name>
</gene>
<dbReference type="InterPro" id="IPR026816">
    <property type="entry name" value="Flavodoxin_dom"/>
</dbReference>
<keyword evidence="3" id="KW-1185">Reference proteome</keyword>
<dbReference type="Pfam" id="PF12724">
    <property type="entry name" value="Flavodoxin_5"/>
    <property type="match status" value="1"/>
</dbReference>
<protein>
    <submittedName>
        <fullName evidence="2">Flavodoxin</fullName>
    </submittedName>
</protein>